<keyword evidence="7 9" id="KW-0472">Membrane</keyword>
<keyword evidence="4" id="KW-1003">Cell membrane</keyword>
<sequence length="486" mass="52117">MMAIIKISPIFVLAGLMISGMDVLLAAPMATIVAVLIAMATEKYSFKKILDLALDNVREIVIVFFILMFAYGLAESFMATGVGASIIIMSLKMGVTAKSVAVVGFIVTCILSIATGTSWGTFAACAPVFLWLNHIVGGDILLTVASIAGGACFGDNIGLISDTTVLSSGLQQVEIIHRVRHQGPWSGLCLIATAIVIFVTGTIMGLPSTVGNATEAINQIPPEAWASLAEQRASAVTLLEQVQAGVPFYMIIPLIIVIGMAIKGFQTMICLGAGIVSSLILGTVAGTVESLNGFLELIYTGFSDAGSWSIVMMMWVAAFGGIMNSMKAFEPISKGIISMAKNVRQLMCCNALLCLIGNAALGDETAEIVTISPIMKTITDENVEASEEDMYKLRLRNATFADAMGVYGSQLIPWHCFVLFYVAIAKAVYPLHSFVPTDIIRYNFMAYIAVGSMLILTFTGWDRFIPLFALPREPKVKLRKQKSLVK</sequence>
<evidence type="ECO:0000256" key="8">
    <source>
        <dbReference type="ARBA" id="ARBA00038435"/>
    </source>
</evidence>
<dbReference type="Pfam" id="PF03553">
    <property type="entry name" value="Na_H_antiporter"/>
    <property type="match status" value="1"/>
</dbReference>
<keyword evidence="3" id="KW-0050">Antiport</keyword>
<dbReference type="OrthoDB" id="9762978at2"/>
<dbReference type="PANTHER" id="PTHR33451">
    <property type="entry name" value="MALATE-2H(+)/NA(+)-LACTATE ANTIPORTER"/>
    <property type="match status" value="1"/>
</dbReference>
<dbReference type="PANTHER" id="PTHR33451:SF5">
    <property type="entry name" value="NA+_H+ ANTIPORTER"/>
    <property type="match status" value="1"/>
</dbReference>
<feature type="transmembrane region" description="Helical" evidence="9">
    <location>
        <begin position="444"/>
        <end position="470"/>
    </location>
</feature>
<organism evidence="11 12">
    <name type="scientific">Anaeromicrobium sediminis</name>
    <dbReference type="NCBI Taxonomy" id="1478221"/>
    <lineage>
        <taxon>Bacteria</taxon>
        <taxon>Bacillati</taxon>
        <taxon>Bacillota</taxon>
        <taxon>Clostridia</taxon>
        <taxon>Peptostreptococcales</taxon>
        <taxon>Thermotaleaceae</taxon>
        <taxon>Anaeromicrobium</taxon>
    </lineage>
</organism>
<evidence type="ECO:0000256" key="6">
    <source>
        <dbReference type="ARBA" id="ARBA00022989"/>
    </source>
</evidence>
<evidence type="ECO:0000256" key="7">
    <source>
        <dbReference type="ARBA" id="ARBA00023136"/>
    </source>
</evidence>
<feature type="domain" description="Na+/H+ antiporter NhaC-like C-terminal" evidence="10">
    <location>
        <begin position="150"/>
        <end position="461"/>
    </location>
</feature>
<keyword evidence="5 9" id="KW-0812">Transmembrane</keyword>
<feature type="transmembrane region" description="Helical" evidence="9">
    <location>
        <begin position="12"/>
        <end position="40"/>
    </location>
</feature>
<dbReference type="GO" id="GO:0005886">
    <property type="term" value="C:plasma membrane"/>
    <property type="evidence" value="ECO:0007669"/>
    <property type="project" value="UniProtKB-SubCell"/>
</dbReference>
<protein>
    <submittedName>
        <fullName evidence="11">Sodium:proton antiporter</fullName>
    </submittedName>
</protein>
<feature type="transmembrane region" description="Helical" evidence="9">
    <location>
        <begin position="100"/>
        <end position="122"/>
    </location>
</feature>
<evidence type="ECO:0000256" key="3">
    <source>
        <dbReference type="ARBA" id="ARBA00022449"/>
    </source>
</evidence>
<keyword evidence="6 9" id="KW-1133">Transmembrane helix</keyword>
<feature type="transmembrane region" description="Helical" evidence="9">
    <location>
        <begin position="308"/>
        <end position="329"/>
    </location>
</feature>
<evidence type="ECO:0000256" key="5">
    <source>
        <dbReference type="ARBA" id="ARBA00022692"/>
    </source>
</evidence>
<evidence type="ECO:0000256" key="9">
    <source>
        <dbReference type="SAM" id="Phobius"/>
    </source>
</evidence>
<evidence type="ECO:0000313" key="11">
    <source>
        <dbReference type="EMBL" id="PAB58502.1"/>
    </source>
</evidence>
<dbReference type="AlphaFoldDB" id="A0A267MGH5"/>
<evidence type="ECO:0000256" key="4">
    <source>
        <dbReference type="ARBA" id="ARBA00022475"/>
    </source>
</evidence>
<dbReference type="EMBL" id="NIBG01000015">
    <property type="protein sequence ID" value="PAB58502.1"/>
    <property type="molecule type" value="Genomic_DNA"/>
</dbReference>
<dbReference type="InterPro" id="IPR018461">
    <property type="entry name" value="Na/H_Antiport_NhaC-like_C"/>
</dbReference>
<feature type="transmembrane region" description="Helical" evidence="9">
    <location>
        <begin position="60"/>
        <end position="88"/>
    </location>
</feature>
<keyword evidence="12" id="KW-1185">Reference proteome</keyword>
<proteinExistence type="inferred from homology"/>
<reference evidence="11 12" key="1">
    <citation type="submission" date="2017-06" db="EMBL/GenBank/DDBJ databases">
        <title>Draft genome sequence of anaerobic fermentative bacterium Anaeromicrobium sediminis DY2726D isolated from West Pacific Ocean sediments.</title>
        <authorList>
            <person name="Zeng X."/>
        </authorList>
    </citation>
    <scope>NUCLEOTIDE SEQUENCE [LARGE SCALE GENOMIC DNA]</scope>
    <source>
        <strain evidence="11 12">DY2726D</strain>
    </source>
</reference>
<gene>
    <name evidence="11" type="ORF">CCE28_15405</name>
</gene>
<dbReference type="GO" id="GO:0015297">
    <property type="term" value="F:antiporter activity"/>
    <property type="evidence" value="ECO:0007669"/>
    <property type="project" value="UniProtKB-KW"/>
</dbReference>
<feature type="transmembrane region" description="Helical" evidence="9">
    <location>
        <begin position="128"/>
        <end position="153"/>
    </location>
</feature>
<name>A0A267MGH5_9FIRM</name>
<evidence type="ECO:0000313" key="12">
    <source>
        <dbReference type="Proteomes" id="UP000216024"/>
    </source>
</evidence>
<comment type="caution">
    <text evidence="11">The sequence shown here is derived from an EMBL/GenBank/DDBJ whole genome shotgun (WGS) entry which is preliminary data.</text>
</comment>
<accession>A0A267MGH5</accession>
<feature type="transmembrane region" description="Helical" evidence="9">
    <location>
        <begin position="244"/>
        <end position="262"/>
    </location>
</feature>
<feature type="transmembrane region" description="Helical" evidence="9">
    <location>
        <begin position="269"/>
        <end position="288"/>
    </location>
</feature>
<comment type="subcellular location">
    <subcellularLocation>
        <location evidence="1">Cell membrane</location>
        <topology evidence="1">Multi-pass membrane protein</topology>
    </subcellularLocation>
</comment>
<dbReference type="Proteomes" id="UP000216024">
    <property type="component" value="Unassembled WGS sequence"/>
</dbReference>
<feature type="transmembrane region" description="Helical" evidence="9">
    <location>
        <begin position="400"/>
        <end position="424"/>
    </location>
</feature>
<comment type="similarity">
    <text evidence="8">Belongs to the NhaC Na(+)/H(+) (TC 2.A.35) antiporter family.</text>
</comment>
<evidence type="ECO:0000256" key="1">
    <source>
        <dbReference type="ARBA" id="ARBA00004651"/>
    </source>
</evidence>
<evidence type="ECO:0000256" key="2">
    <source>
        <dbReference type="ARBA" id="ARBA00022448"/>
    </source>
</evidence>
<dbReference type="InterPro" id="IPR052180">
    <property type="entry name" value="NhaC_Na-H+_Antiporter"/>
</dbReference>
<keyword evidence="2" id="KW-0813">Transport</keyword>
<evidence type="ECO:0000259" key="10">
    <source>
        <dbReference type="Pfam" id="PF03553"/>
    </source>
</evidence>
<feature type="transmembrane region" description="Helical" evidence="9">
    <location>
        <begin position="185"/>
        <end position="206"/>
    </location>
</feature>